<proteinExistence type="predicted"/>
<feature type="domain" description="Aminoglycoside phosphotransferase" evidence="1">
    <location>
        <begin position="105"/>
        <end position="330"/>
    </location>
</feature>
<comment type="caution">
    <text evidence="2">The sequence shown here is derived from an EMBL/GenBank/DDBJ whole genome shotgun (WGS) entry which is preliminary data.</text>
</comment>
<dbReference type="AlphaFoldDB" id="A0A8H3J6Y0"/>
<dbReference type="InterPro" id="IPR051678">
    <property type="entry name" value="AGP_Transferase"/>
</dbReference>
<dbReference type="Proteomes" id="UP000664534">
    <property type="component" value="Unassembled WGS sequence"/>
</dbReference>
<keyword evidence="3" id="KW-1185">Reference proteome</keyword>
<sequence>MAAINRNHANYERRLNFIRREIPFPTLFNIEVTINLPLLLQGLVHPTMPYKADITPITYDADCPFDYNNFVYRLTLSSAISEDDTKETLMQQKTGCKAIPADTTAFIVRLTNPIAEGMNTENRVENEVAMLNLVGAALRHHDPKVVPSVYGWGSAAGESSQGWILQELMPGTPLDVALESMDLQNKKAIFAQMAGMLSEMQKFHLPSSITGFGGLTFDSAGRIVSGLMTSVDAGPWPSYEEQYKARLKIALAKVDANPYIRGWQANGVRKRIDDFVDHGVTAQFRTLASKEERVLTHGDFTGNNMLYDAASNRITALLDYDFSCISHPSYAFFCPFGVDGSQFQGWSGDEDTEELALHEAKLYGFPSPLPPSEEEGVDWELAKTWEDELEKARVLRPRTIQGTDHVADVEALLGAIMPGRLTNRTILEMQSEEVKVEQRDDGEERLIKMLDRFGF</sequence>
<evidence type="ECO:0000313" key="3">
    <source>
        <dbReference type="Proteomes" id="UP000664534"/>
    </source>
</evidence>
<accession>A0A8H3J6Y0</accession>
<dbReference type="InterPro" id="IPR011009">
    <property type="entry name" value="Kinase-like_dom_sf"/>
</dbReference>
<dbReference type="EMBL" id="CAJPDT010000152">
    <property type="protein sequence ID" value="CAF9941588.1"/>
    <property type="molecule type" value="Genomic_DNA"/>
</dbReference>
<dbReference type="Gene3D" id="3.90.1200.10">
    <property type="match status" value="1"/>
</dbReference>
<evidence type="ECO:0000313" key="2">
    <source>
        <dbReference type="EMBL" id="CAF9941588.1"/>
    </source>
</evidence>
<dbReference type="PANTHER" id="PTHR21310">
    <property type="entry name" value="AMINOGLYCOSIDE PHOSPHOTRANSFERASE-RELATED-RELATED"/>
    <property type="match status" value="1"/>
</dbReference>
<dbReference type="InterPro" id="IPR002575">
    <property type="entry name" value="Aminoglycoside_PTrfase"/>
</dbReference>
<organism evidence="2 3">
    <name type="scientific">Imshaugia aleurites</name>
    <dbReference type="NCBI Taxonomy" id="172621"/>
    <lineage>
        <taxon>Eukaryota</taxon>
        <taxon>Fungi</taxon>
        <taxon>Dikarya</taxon>
        <taxon>Ascomycota</taxon>
        <taxon>Pezizomycotina</taxon>
        <taxon>Lecanoromycetes</taxon>
        <taxon>OSLEUM clade</taxon>
        <taxon>Lecanoromycetidae</taxon>
        <taxon>Lecanorales</taxon>
        <taxon>Lecanorineae</taxon>
        <taxon>Parmeliaceae</taxon>
        <taxon>Imshaugia</taxon>
    </lineage>
</organism>
<evidence type="ECO:0000259" key="1">
    <source>
        <dbReference type="Pfam" id="PF01636"/>
    </source>
</evidence>
<gene>
    <name evidence="2" type="ORF">IMSHALPRED_002795</name>
</gene>
<dbReference type="OrthoDB" id="2831558at2759"/>
<dbReference type="SUPFAM" id="SSF56112">
    <property type="entry name" value="Protein kinase-like (PK-like)"/>
    <property type="match status" value="1"/>
</dbReference>
<protein>
    <recommendedName>
        <fullName evidence="1">Aminoglycoside phosphotransferase domain-containing protein</fullName>
    </recommendedName>
</protein>
<name>A0A8H3J6Y0_9LECA</name>
<reference evidence="2" key="1">
    <citation type="submission" date="2021-03" db="EMBL/GenBank/DDBJ databases">
        <authorList>
            <person name="Tagirdzhanova G."/>
        </authorList>
    </citation>
    <scope>NUCLEOTIDE SEQUENCE</scope>
</reference>
<dbReference type="PANTHER" id="PTHR21310:SF37">
    <property type="entry name" value="AMINOGLYCOSIDE PHOSPHOTRANSFERASE DOMAIN-CONTAINING PROTEIN"/>
    <property type="match status" value="1"/>
</dbReference>
<dbReference type="Pfam" id="PF01636">
    <property type="entry name" value="APH"/>
    <property type="match status" value="1"/>
</dbReference>